<sequence>MTQLRTQLLKLAVPLVRQHGFTRTTLARSVLALPEPHAAPLPDSAVTTLFGEDDTARRTLISAWLEQGRTHMRSVPVEDVKGALLARLEYNVPVLVHLPEAFALVASPRVGVPPLDPRPAVQHAVSVADEACRAAKDVSIGPSWYTKRITLAAIYASAELHQLTSPQTAPAFLETLLDSASHVQSTLTEAEIFTQYVAKSWVAIAKNSGVF</sequence>
<evidence type="ECO:0000313" key="2">
    <source>
        <dbReference type="EMBL" id="KAH8990323.1"/>
    </source>
</evidence>
<comment type="caution">
    <text evidence="2">The sequence shown here is derived from an EMBL/GenBank/DDBJ whole genome shotgun (WGS) entry which is preliminary data.</text>
</comment>
<accession>A0AAD4LEA1</accession>
<keyword evidence="3" id="KW-1185">Reference proteome</keyword>
<dbReference type="Pfam" id="PF08511">
    <property type="entry name" value="COQ9"/>
    <property type="match status" value="1"/>
</dbReference>
<organism evidence="2 3">
    <name type="scientific">Lactarius akahatsu</name>
    <dbReference type="NCBI Taxonomy" id="416441"/>
    <lineage>
        <taxon>Eukaryota</taxon>
        <taxon>Fungi</taxon>
        <taxon>Dikarya</taxon>
        <taxon>Basidiomycota</taxon>
        <taxon>Agaricomycotina</taxon>
        <taxon>Agaricomycetes</taxon>
        <taxon>Russulales</taxon>
        <taxon>Russulaceae</taxon>
        <taxon>Lactarius</taxon>
    </lineage>
</organism>
<dbReference type="Proteomes" id="UP001201163">
    <property type="component" value="Unassembled WGS sequence"/>
</dbReference>
<dbReference type="InterPro" id="IPR013718">
    <property type="entry name" value="COQ9_C"/>
</dbReference>
<proteinExistence type="predicted"/>
<feature type="domain" description="COQ9 C-terminal" evidence="1">
    <location>
        <begin position="120"/>
        <end position="167"/>
    </location>
</feature>
<dbReference type="AlphaFoldDB" id="A0AAD4LEA1"/>
<protein>
    <recommendedName>
        <fullName evidence="1">COQ9 C-terminal domain-containing protein</fullName>
    </recommendedName>
</protein>
<dbReference type="EMBL" id="JAKELL010000031">
    <property type="protein sequence ID" value="KAH8990323.1"/>
    <property type="molecule type" value="Genomic_DNA"/>
</dbReference>
<reference evidence="2" key="1">
    <citation type="submission" date="2022-01" db="EMBL/GenBank/DDBJ databases">
        <title>Comparative genomics reveals a dynamic genome evolution in the ectomycorrhizal milk-cap (Lactarius) mushrooms.</title>
        <authorList>
            <consortium name="DOE Joint Genome Institute"/>
            <person name="Lebreton A."/>
            <person name="Tang N."/>
            <person name="Kuo A."/>
            <person name="LaButti K."/>
            <person name="Drula E."/>
            <person name="Barry K."/>
            <person name="Clum A."/>
            <person name="Lipzen A."/>
            <person name="Mousain D."/>
            <person name="Ng V."/>
            <person name="Wang R."/>
            <person name="Wang X."/>
            <person name="Dai Y."/>
            <person name="Henrissat B."/>
            <person name="Grigoriev I.V."/>
            <person name="Guerin-Laguette A."/>
            <person name="Yu F."/>
            <person name="Martin F.M."/>
        </authorList>
    </citation>
    <scope>NUCLEOTIDE SEQUENCE</scope>
    <source>
        <strain evidence="2">QP</strain>
    </source>
</reference>
<name>A0AAD4LEA1_9AGAM</name>
<evidence type="ECO:0000313" key="3">
    <source>
        <dbReference type="Proteomes" id="UP001201163"/>
    </source>
</evidence>
<evidence type="ECO:0000259" key="1">
    <source>
        <dbReference type="Pfam" id="PF08511"/>
    </source>
</evidence>
<gene>
    <name evidence="2" type="ORF">EDB92DRAFT_1935385</name>
</gene>